<comment type="caution">
    <text evidence="1">The sequence shown here is derived from an EMBL/GenBank/DDBJ whole genome shotgun (WGS) entry which is preliminary data.</text>
</comment>
<evidence type="ECO:0000313" key="2">
    <source>
        <dbReference type="Proteomes" id="UP000656813"/>
    </source>
</evidence>
<proteinExistence type="predicted"/>
<protein>
    <submittedName>
        <fullName evidence="1">Uncharacterized protein</fullName>
    </submittedName>
</protein>
<organism evidence="1 2">
    <name type="scientific">Pullulanibacillus pueri</name>
    <dbReference type="NCBI Taxonomy" id="1437324"/>
    <lineage>
        <taxon>Bacteria</taxon>
        <taxon>Bacillati</taxon>
        <taxon>Bacillota</taxon>
        <taxon>Bacilli</taxon>
        <taxon>Bacillales</taxon>
        <taxon>Sporolactobacillaceae</taxon>
        <taxon>Pullulanibacillus</taxon>
    </lineage>
</organism>
<keyword evidence="2" id="KW-1185">Reference proteome</keyword>
<dbReference type="Proteomes" id="UP000656813">
    <property type="component" value="Unassembled WGS sequence"/>
</dbReference>
<accession>A0A8J3ENV2</accession>
<dbReference type="EMBL" id="BMFV01000038">
    <property type="protein sequence ID" value="GGH87269.1"/>
    <property type="molecule type" value="Genomic_DNA"/>
</dbReference>
<sequence>MQLMLSLLELGESQLFLHKYDRVTQGEFLQIKKRTRVRGQRAFEQKHEQGVRLNIQEKYSCSVE</sequence>
<reference evidence="1" key="1">
    <citation type="journal article" date="2014" name="Int. J. Syst. Evol. Microbiol.">
        <title>Complete genome sequence of Corynebacterium casei LMG S-19264T (=DSM 44701T), isolated from a smear-ripened cheese.</title>
        <authorList>
            <consortium name="US DOE Joint Genome Institute (JGI-PGF)"/>
            <person name="Walter F."/>
            <person name="Albersmeier A."/>
            <person name="Kalinowski J."/>
            <person name="Ruckert C."/>
        </authorList>
    </citation>
    <scope>NUCLEOTIDE SEQUENCE</scope>
    <source>
        <strain evidence="1">CGMCC 1.12777</strain>
    </source>
</reference>
<reference evidence="1" key="2">
    <citation type="submission" date="2020-09" db="EMBL/GenBank/DDBJ databases">
        <authorList>
            <person name="Sun Q."/>
            <person name="Zhou Y."/>
        </authorList>
    </citation>
    <scope>NUCLEOTIDE SEQUENCE</scope>
    <source>
        <strain evidence="1">CGMCC 1.12777</strain>
    </source>
</reference>
<dbReference type="AlphaFoldDB" id="A0A8J3ENV2"/>
<evidence type="ECO:0000313" key="1">
    <source>
        <dbReference type="EMBL" id="GGH87269.1"/>
    </source>
</evidence>
<name>A0A8J3ENV2_9BACL</name>
<gene>
    <name evidence="1" type="ORF">GCM10007096_36900</name>
</gene>